<sequence length="883" mass="99244">MADKRKPRGILERRKAVNKATQEAFDNYNPRDAKFATKEAYKKAKENVKAEKKLYRLVKERKTRYRLLKQSPEDKNAWKRAKQDKRIAKKVYVKTAQATGGTVPQKIRRGAVRSAKQVVRSNIEDAALQDDNLGAVVDARRKIRNFHYQKAATKQAGKAGYNLGKWTISRSYGLTNRGYNFVRGKGFTRTPQAESWQGKLAVRMRNFKNRLKNSRAGKMTRGTTRGLGILSKPLRIVLHNPLSAKSYVIMFLAAVIVALLGILGGGSTVTQDEFALNQAWLYMSKMDREKSTDKVDYWTDIDSVMTYMNYRYGDYDLKAKWDDGVTSSVPGAGINSTYQTALTSLWNGLNQDKDNLKNMPDLYGPKSKMAWVMLPKQDREDYEELLKEAETEGFYSYLQELENPFFTPAEETSYNTPIRIIKRFGYTSKTKVYNGSTLQANGGQKLLAVFSGTIEVKGSDVIIKTPGARFTYKQVEQIRYKTGDRVEEGDQIGIVKSGGNQTVYYHKKEEDGKDGKKAKWTYVNPGFYFRLVDYTQTTSVLTDIEFSGDLATRVKSIYRYIKDKVPNATDNGIAAMLGNFATESNITAKRAEGDYLNPPIGATSTSWDDPNWLSMNGPAIYNGAYPNIIHRGLGLGQWTDTGDGSRRHTMLLNYAKSKGKKWYDLELQLDFMLNGDSPYYIANLKDILTSSADVNTLTYRFLVNWEGNPGDKLAQRQNSAKQMLAYFKQSSGGTGIAAASWNLPPQYVAKLKYGQPSTASLTTQRGSGYPIGQCTWYVYNRLVETGILTDLSGNYGYLGNGQDWVRNLVAKGWKFSTTPKVGAVMSVQGGFGGTQYEYGHVAFVEHVNEDGTFLISECNVSGVQDKVHYSVLTNQAYLTFAYK</sequence>
<dbReference type="Gene3D" id="3.90.1720.10">
    <property type="entry name" value="endopeptidase domain like (from Nostoc punctiforme)"/>
    <property type="match status" value="1"/>
</dbReference>
<keyword evidence="1" id="KW-0472">Membrane</keyword>
<evidence type="ECO:0000259" key="2">
    <source>
        <dbReference type="PROSITE" id="PS50911"/>
    </source>
</evidence>
<name>A0AAE9UKF8_STRDY</name>
<proteinExistence type="predicted"/>
<dbReference type="EMBL" id="CP095081">
    <property type="protein sequence ID" value="WAI92202.1"/>
    <property type="molecule type" value="Genomic_DNA"/>
</dbReference>
<accession>A0AAE9UKF8</accession>
<dbReference type="CDD" id="cd12797">
    <property type="entry name" value="M23_peptidase"/>
    <property type="match status" value="1"/>
</dbReference>
<keyword evidence="1" id="KW-0812">Transmembrane</keyword>
<dbReference type="Proteomes" id="UP001164948">
    <property type="component" value="Chromosome"/>
</dbReference>
<dbReference type="Gene3D" id="1.10.530.10">
    <property type="match status" value="1"/>
</dbReference>
<dbReference type="InterPro" id="IPR007921">
    <property type="entry name" value="CHAP_dom"/>
</dbReference>
<dbReference type="InterPro" id="IPR041219">
    <property type="entry name" value="Phage_lysozyme2"/>
</dbReference>
<dbReference type="SUPFAM" id="SSF54001">
    <property type="entry name" value="Cysteine proteinases"/>
    <property type="match status" value="1"/>
</dbReference>
<dbReference type="SUPFAM" id="SSF51261">
    <property type="entry name" value="Duplicated hybrid motif"/>
    <property type="match status" value="1"/>
</dbReference>
<gene>
    <name evidence="3" type="ORF">MP619_06660</name>
</gene>
<evidence type="ECO:0000313" key="3">
    <source>
        <dbReference type="EMBL" id="WAI92202.1"/>
    </source>
</evidence>
<feature type="domain" description="Peptidase C51" evidence="2">
    <location>
        <begin position="749"/>
        <end position="882"/>
    </location>
</feature>
<evidence type="ECO:0000256" key="1">
    <source>
        <dbReference type="SAM" id="Phobius"/>
    </source>
</evidence>
<dbReference type="InterPro" id="IPR038765">
    <property type="entry name" value="Papain-like_cys_pep_sf"/>
</dbReference>
<keyword evidence="1" id="KW-1133">Transmembrane helix</keyword>
<dbReference type="InterPro" id="IPR011055">
    <property type="entry name" value="Dup_hybrid_motif"/>
</dbReference>
<dbReference type="RefSeq" id="WP_268227719.1">
    <property type="nucleotide sequence ID" value="NZ_CP095081.1"/>
</dbReference>
<evidence type="ECO:0000313" key="4">
    <source>
        <dbReference type="Proteomes" id="UP001164948"/>
    </source>
</evidence>
<reference evidence="3" key="1">
    <citation type="submission" date="2022-03" db="EMBL/GenBank/DDBJ databases">
        <title>Characterization and genomic analysis of a Streptococcus dysgalactiae associated with cultured channel catfish mortalities in China.</title>
        <authorList>
            <person name="Wang J."/>
            <person name="Geng Y."/>
        </authorList>
    </citation>
    <scope>NUCLEOTIDE SEQUENCE</scope>
    <source>
        <strain evidence="3">WJ001</strain>
    </source>
</reference>
<protein>
    <submittedName>
        <fullName evidence="3">Phage tail tip lysozyme</fullName>
    </submittedName>
</protein>
<dbReference type="Pfam" id="PF05257">
    <property type="entry name" value="CHAP"/>
    <property type="match status" value="1"/>
</dbReference>
<feature type="transmembrane region" description="Helical" evidence="1">
    <location>
        <begin position="247"/>
        <end position="266"/>
    </location>
</feature>
<dbReference type="Gene3D" id="2.70.70.10">
    <property type="entry name" value="Glucose Permease (Domain IIA)"/>
    <property type="match status" value="1"/>
</dbReference>
<dbReference type="Pfam" id="PF18013">
    <property type="entry name" value="Phage_lysozyme2"/>
    <property type="match status" value="1"/>
</dbReference>
<dbReference type="AlphaFoldDB" id="A0AAE9UKF8"/>
<dbReference type="PROSITE" id="PS50911">
    <property type="entry name" value="CHAP"/>
    <property type="match status" value="1"/>
</dbReference>
<organism evidence="3 4">
    <name type="scientific">Streptococcus dysgalactiae</name>
    <dbReference type="NCBI Taxonomy" id="1334"/>
    <lineage>
        <taxon>Bacteria</taxon>
        <taxon>Bacillati</taxon>
        <taxon>Bacillota</taxon>
        <taxon>Bacilli</taxon>
        <taxon>Lactobacillales</taxon>
        <taxon>Streptococcaceae</taxon>
        <taxon>Streptococcus</taxon>
    </lineage>
</organism>